<dbReference type="KEGG" id="tje:TJEJU_3085"/>
<accession>A0A238UCC1</accession>
<reference evidence="2 3" key="1">
    <citation type="submission" date="2017-07" db="EMBL/GenBank/DDBJ databases">
        <authorList>
            <person name="Sun Z.S."/>
            <person name="Albrecht U."/>
            <person name="Echele G."/>
            <person name="Lee C.C."/>
        </authorList>
    </citation>
    <scope>NUCLEOTIDE SEQUENCE [LARGE SCALE GENOMIC DNA]</scope>
    <source>
        <strain evidence="3">type strain: KCTC 22618</strain>
    </source>
</reference>
<protein>
    <recommendedName>
        <fullName evidence="4">DUF4157 domain-containing protein</fullName>
    </recommendedName>
</protein>
<evidence type="ECO:0008006" key="4">
    <source>
        <dbReference type="Google" id="ProtNLM"/>
    </source>
</evidence>
<sequence length="107" mass="13194">MIIISKYIVPKGFTGITLYPFIFLKNSSIKNDNITINHEKIHLRQQIEMLVIPFYIFYVIEWFFKFLKYKNSYLAYRNLSFEREAYTFETDINYLKNRKFWAFIKHL</sequence>
<proteinExistence type="predicted"/>
<keyword evidence="1" id="KW-0472">Membrane</keyword>
<dbReference type="Proteomes" id="UP000215214">
    <property type="component" value="Chromosome TJEJU"/>
</dbReference>
<name>A0A238UCC1_9FLAO</name>
<dbReference type="EMBL" id="LT899436">
    <property type="protein sequence ID" value="SNR16742.1"/>
    <property type="molecule type" value="Genomic_DNA"/>
</dbReference>
<organism evidence="2 3">
    <name type="scientific">Tenacibaculum jejuense</name>
    <dbReference type="NCBI Taxonomy" id="584609"/>
    <lineage>
        <taxon>Bacteria</taxon>
        <taxon>Pseudomonadati</taxon>
        <taxon>Bacteroidota</taxon>
        <taxon>Flavobacteriia</taxon>
        <taxon>Flavobacteriales</taxon>
        <taxon>Flavobacteriaceae</taxon>
        <taxon>Tenacibaculum</taxon>
    </lineage>
</organism>
<gene>
    <name evidence="2" type="ORF">TJEJU_3085</name>
</gene>
<evidence type="ECO:0000256" key="1">
    <source>
        <dbReference type="SAM" id="Phobius"/>
    </source>
</evidence>
<keyword evidence="1" id="KW-0812">Transmembrane</keyword>
<feature type="transmembrane region" description="Helical" evidence="1">
    <location>
        <begin position="49"/>
        <end position="67"/>
    </location>
</feature>
<evidence type="ECO:0000313" key="2">
    <source>
        <dbReference type="EMBL" id="SNR16742.1"/>
    </source>
</evidence>
<keyword evidence="3" id="KW-1185">Reference proteome</keyword>
<dbReference type="AlphaFoldDB" id="A0A238UCC1"/>
<evidence type="ECO:0000313" key="3">
    <source>
        <dbReference type="Proteomes" id="UP000215214"/>
    </source>
</evidence>
<keyword evidence="1" id="KW-1133">Transmembrane helix</keyword>